<keyword evidence="3" id="KW-0964">Secreted</keyword>
<comment type="caution">
    <text evidence="5">The sequence shown here is derived from an EMBL/GenBank/DDBJ whole genome shotgun (WGS) entry which is preliminary data.</text>
</comment>
<dbReference type="GO" id="GO:0005576">
    <property type="term" value="C:extracellular region"/>
    <property type="evidence" value="ECO:0007669"/>
    <property type="project" value="UniProtKB-SubCell"/>
</dbReference>
<evidence type="ECO:0000256" key="1">
    <source>
        <dbReference type="ARBA" id="ARBA00004613"/>
    </source>
</evidence>
<dbReference type="Proteomes" id="UP001329430">
    <property type="component" value="Chromosome 3"/>
</dbReference>
<organism evidence="5 6">
    <name type="scientific">Pyrocoelia pectoralis</name>
    <dbReference type="NCBI Taxonomy" id="417401"/>
    <lineage>
        <taxon>Eukaryota</taxon>
        <taxon>Metazoa</taxon>
        <taxon>Ecdysozoa</taxon>
        <taxon>Arthropoda</taxon>
        <taxon>Hexapoda</taxon>
        <taxon>Insecta</taxon>
        <taxon>Pterygota</taxon>
        <taxon>Neoptera</taxon>
        <taxon>Endopterygota</taxon>
        <taxon>Coleoptera</taxon>
        <taxon>Polyphaga</taxon>
        <taxon>Elateriformia</taxon>
        <taxon>Elateroidea</taxon>
        <taxon>Lampyridae</taxon>
        <taxon>Lampyrinae</taxon>
        <taxon>Pyrocoelia</taxon>
    </lineage>
</organism>
<feature type="signal peptide" evidence="4">
    <location>
        <begin position="1"/>
        <end position="22"/>
    </location>
</feature>
<accession>A0AAN7VC70</accession>
<sequence>MKMKSFILTFLIAVVLVHFGQCDDFPNEISDGGIVNHLVEVEDSIFAFKDDIHTRTKRDAETITDSDKAANITTDIIRNYTRYSGPCCKIEVNPDKKFKIDRDLVMECYNQSIGKHNFSSYNISREKDGNSSEYKALVKLWRNEVSCYLNCLALKYHLVNDDGCVQLENVVKHMSDVYDGTWIGNITSSIATNCYKETEQGCADYLKNKPENTCNPTFRKYNWCIYKEIQNNCPKDKIKNEERCKRFKERKDNED</sequence>
<gene>
    <name evidence="5" type="ORF">RI129_004079</name>
</gene>
<name>A0AAN7VC70_9COLE</name>
<reference evidence="5 6" key="1">
    <citation type="journal article" date="2024" name="Insects">
        <title>An Improved Chromosome-Level Genome Assembly of the Firefly Pyrocoelia pectoralis.</title>
        <authorList>
            <person name="Fu X."/>
            <person name="Meyer-Rochow V.B."/>
            <person name="Ballantyne L."/>
            <person name="Zhu X."/>
        </authorList>
    </citation>
    <scope>NUCLEOTIDE SEQUENCE [LARGE SCALE GENOMIC DNA]</scope>
    <source>
        <strain evidence="5">XCY_ONT2</strain>
    </source>
</reference>
<protein>
    <submittedName>
        <fullName evidence="5">Uncharacterized protein</fullName>
    </submittedName>
</protein>
<evidence type="ECO:0000256" key="2">
    <source>
        <dbReference type="ARBA" id="ARBA00008098"/>
    </source>
</evidence>
<dbReference type="PANTHER" id="PTHR21066:SF17">
    <property type="entry name" value="AGAP011368-PA"/>
    <property type="match status" value="1"/>
</dbReference>
<evidence type="ECO:0000256" key="3">
    <source>
        <dbReference type="ARBA" id="ARBA00022525"/>
    </source>
</evidence>
<dbReference type="InterPro" id="IPR052295">
    <property type="entry name" value="Odorant-binding_protein"/>
</dbReference>
<dbReference type="SUPFAM" id="SSF47565">
    <property type="entry name" value="Insect pheromone/odorant-binding proteins"/>
    <property type="match status" value="1"/>
</dbReference>
<dbReference type="PANTHER" id="PTHR21066">
    <property type="entry name" value="ODORANT-BINDING PROTEIN 59A-RELATED"/>
    <property type="match status" value="1"/>
</dbReference>
<evidence type="ECO:0000313" key="6">
    <source>
        <dbReference type="Proteomes" id="UP001329430"/>
    </source>
</evidence>
<dbReference type="Gene3D" id="1.10.238.270">
    <property type="match status" value="1"/>
</dbReference>
<dbReference type="InterPro" id="IPR036728">
    <property type="entry name" value="PBP_GOBP_sf"/>
</dbReference>
<dbReference type="GO" id="GO:0005549">
    <property type="term" value="F:odorant binding"/>
    <property type="evidence" value="ECO:0007669"/>
    <property type="project" value="InterPro"/>
</dbReference>
<dbReference type="AlphaFoldDB" id="A0AAN7VC70"/>
<comment type="similarity">
    <text evidence="2">Belongs to the PBP/GOBP family.</text>
</comment>
<proteinExistence type="inferred from homology"/>
<feature type="chain" id="PRO_5043022166" evidence="4">
    <location>
        <begin position="23"/>
        <end position="255"/>
    </location>
</feature>
<comment type="subcellular location">
    <subcellularLocation>
        <location evidence="1">Secreted</location>
    </subcellularLocation>
</comment>
<dbReference type="EMBL" id="JAVRBK010000003">
    <property type="protein sequence ID" value="KAK5645615.1"/>
    <property type="molecule type" value="Genomic_DNA"/>
</dbReference>
<keyword evidence="6" id="KW-1185">Reference proteome</keyword>
<evidence type="ECO:0000313" key="5">
    <source>
        <dbReference type="EMBL" id="KAK5645615.1"/>
    </source>
</evidence>
<keyword evidence="4" id="KW-0732">Signal</keyword>
<dbReference type="InterPro" id="IPR006170">
    <property type="entry name" value="PBP/GOBP"/>
</dbReference>
<evidence type="ECO:0000256" key="4">
    <source>
        <dbReference type="SAM" id="SignalP"/>
    </source>
</evidence>
<dbReference type="Pfam" id="PF01395">
    <property type="entry name" value="PBP_GOBP"/>
    <property type="match status" value="1"/>
</dbReference>